<dbReference type="RefSeq" id="WP_015203443.1">
    <property type="nucleotide sequence ID" value="NC_019753.1"/>
</dbReference>
<evidence type="ECO:0000313" key="1">
    <source>
        <dbReference type="EMBL" id="AFZ13329.1"/>
    </source>
</evidence>
<protein>
    <submittedName>
        <fullName evidence="1">Uncharacterized protein</fullName>
    </submittedName>
</protein>
<dbReference type="KEGG" id="cep:Cri9333_2462"/>
<name>K9W0L4_9CYAN</name>
<organism evidence="1 2">
    <name type="scientific">Crinalium epipsammum PCC 9333</name>
    <dbReference type="NCBI Taxonomy" id="1173022"/>
    <lineage>
        <taxon>Bacteria</taxon>
        <taxon>Bacillati</taxon>
        <taxon>Cyanobacteriota</taxon>
        <taxon>Cyanophyceae</taxon>
        <taxon>Gomontiellales</taxon>
        <taxon>Gomontiellaceae</taxon>
        <taxon>Crinalium</taxon>
    </lineage>
</organism>
<dbReference type="STRING" id="1173022.Cri9333_2462"/>
<dbReference type="HOGENOM" id="CLU_2805221_0_0_3"/>
<proteinExistence type="predicted"/>
<dbReference type="AlphaFoldDB" id="K9W0L4"/>
<keyword evidence="2" id="KW-1185">Reference proteome</keyword>
<gene>
    <name evidence="1" type="ORF">Cri9333_2462</name>
</gene>
<dbReference type="Proteomes" id="UP000010472">
    <property type="component" value="Chromosome"/>
</dbReference>
<reference evidence="1 2" key="1">
    <citation type="submission" date="2012-06" db="EMBL/GenBank/DDBJ databases">
        <title>Finished chromosome of genome of Crinalium epipsammum PCC 9333.</title>
        <authorList>
            <consortium name="US DOE Joint Genome Institute"/>
            <person name="Gugger M."/>
            <person name="Coursin T."/>
            <person name="Rippka R."/>
            <person name="Tandeau De Marsac N."/>
            <person name="Huntemann M."/>
            <person name="Wei C.-L."/>
            <person name="Han J."/>
            <person name="Detter J.C."/>
            <person name="Han C."/>
            <person name="Tapia R."/>
            <person name="Davenport K."/>
            <person name="Daligault H."/>
            <person name="Erkkila T."/>
            <person name="Gu W."/>
            <person name="Munk A.C.C."/>
            <person name="Teshima H."/>
            <person name="Xu Y."/>
            <person name="Chain P."/>
            <person name="Chen A."/>
            <person name="Krypides N."/>
            <person name="Mavromatis K."/>
            <person name="Markowitz V."/>
            <person name="Szeto E."/>
            <person name="Ivanova N."/>
            <person name="Mikhailova N."/>
            <person name="Ovchinnikova G."/>
            <person name="Pagani I."/>
            <person name="Pati A."/>
            <person name="Goodwin L."/>
            <person name="Peters L."/>
            <person name="Pitluck S."/>
            <person name="Woyke T."/>
            <person name="Kerfeld C."/>
        </authorList>
    </citation>
    <scope>NUCLEOTIDE SEQUENCE [LARGE SCALE GENOMIC DNA]</scope>
    <source>
        <strain evidence="1 2">PCC 9333</strain>
    </source>
</reference>
<dbReference type="EMBL" id="CP003620">
    <property type="protein sequence ID" value="AFZ13329.1"/>
    <property type="molecule type" value="Genomic_DNA"/>
</dbReference>
<evidence type="ECO:0000313" key="2">
    <source>
        <dbReference type="Proteomes" id="UP000010472"/>
    </source>
</evidence>
<accession>K9W0L4</accession>
<sequence>MEIEESINGDRTEMINRSLAEVFRFVEDLEQQVKENGSSFQPVLEVAEKIAETDNFEQNESLFDFGF</sequence>